<organism evidence="1 2">
    <name type="scientific">Steinernema carpocapsae</name>
    <name type="common">Entomopathogenic nematode</name>
    <dbReference type="NCBI Taxonomy" id="34508"/>
    <lineage>
        <taxon>Eukaryota</taxon>
        <taxon>Metazoa</taxon>
        <taxon>Ecdysozoa</taxon>
        <taxon>Nematoda</taxon>
        <taxon>Chromadorea</taxon>
        <taxon>Rhabditida</taxon>
        <taxon>Tylenchina</taxon>
        <taxon>Panagrolaimomorpha</taxon>
        <taxon>Strongyloidoidea</taxon>
        <taxon>Steinernematidae</taxon>
        <taxon>Steinernema</taxon>
    </lineage>
</organism>
<gene>
    <name evidence="1" type="ORF">L596_003267</name>
</gene>
<proteinExistence type="predicted"/>
<protein>
    <submittedName>
        <fullName evidence="1">Uncharacterized protein</fullName>
    </submittedName>
</protein>
<reference evidence="1 2" key="2">
    <citation type="journal article" date="2019" name="G3 (Bethesda)">
        <title>Hybrid Assembly of the Genome of the Entomopathogenic Nematode Steinernema carpocapsae Identifies the X-Chromosome.</title>
        <authorList>
            <person name="Serra L."/>
            <person name="Macchietto M."/>
            <person name="Macias-Munoz A."/>
            <person name="McGill C.J."/>
            <person name="Rodriguez I.M."/>
            <person name="Rodriguez B."/>
            <person name="Murad R."/>
            <person name="Mortazavi A."/>
        </authorList>
    </citation>
    <scope>NUCLEOTIDE SEQUENCE [LARGE SCALE GENOMIC DNA]</scope>
    <source>
        <strain evidence="1 2">ALL</strain>
    </source>
</reference>
<evidence type="ECO:0000313" key="2">
    <source>
        <dbReference type="Proteomes" id="UP000298663"/>
    </source>
</evidence>
<comment type="caution">
    <text evidence="1">The sequence shown here is derived from an EMBL/GenBank/DDBJ whole genome shotgun (WGS) entry which is preliminary data.</text>
</comment>
<evidence type="ECO:0000313" key="1">
    <source>
        <dbReference type="EMBL" id="TMS35992.1"/>
    </source>
</evidence>
<sequence>MFMVFPKNETQTEFEGQVNRDSNFRKLDCADDCPQHKVTIPHSLIPSGQPLSSQCSPVAILGVIALDSCIKKCNKPASQLICIH</sequence>
<dbReference type="Proteomes" id="UP000298663">
    <property type="component" value="Unassembled WGS sequence"/>
</dbReference>
<keyword evidence="2" id="KW-1185">Reference proteome</keyword>
<dbReference type="AlphaFoldDB" id="A0A4U8URX5"/>
<name>A0A4U8URX5_STECR</name>
<dbReference type="EMBL" id="AZBU02000001">
    <property type="protein sequence ID" value="TMS35992.1"/>
    <property type="molecule type" value="Genomic_DNA"/>
</dbReference>
<reference evidence="1 2" key="1">
    <citation type="journal article" date="2015" name="Genome Biol.">
        <title>Comparative genomics of Steinernema reveals deeply conserved gene regulatory networks.</title>
        <authorList>
            <person name="Dillman A.R."/>
            <person name="Macchietto M."/>
            <person name="Porter C.F."/>
            <person name="Rogers A."/>
            <person name="Williams B."/>
            <person name="Antoshechkin I."/>
            <person name="Lee M.M."/>
            <person name="Goodwin Z."/>
            <person name="Lu X."/>
            <person name="Lewis E.E."/>
            <person name="Goodrich-Blair H."/>
            <person name="Stock S.P."/>
            <person name="Adams B.J."/>
            <person name="Sternberg P.W."/>
            <person name="Mortazavi A."/>
        </authorList>
    </citation>
    <scope>NUCLEOTIDE SEQUENCE [LARGE SCALE GENOMIC DNA]</scope>
    <source>
        <strain evidence="1 2">ALL</strain>
    </source>
</reference>
<accession>A0A4U8URX5</accession>